<dbReference type="Proteomes" id="UP000310636">
    <property type="component" value="Unassembled WGS sequence"/>
</dbReference>
<dbReference type="EMBL" id="SSOB01000023">
    <property type="protein sequence ID" value="THF76674.1"/>
    <property type="molecule type" value="Genomic_DNA"/>
</dbReference>
<dbReference type="OrthoDB" id="2482871at2"/>
<proteinExistence type="predicted"/>
<protein>
    <recommendedName>
        <fullName evidence="3">Beta-galactosidase trimerisation domain-containing protein</fullName>
    </recommendedName>
</protein>
<evidence type="ECO:0000313" key="1">
    <source>
        <dbReference type="EMBL" id="THF76674.1"/>
    </source>
</evidence>
<evidence type="ECO:0000313" key="2">
    <source>
        <dbReference type="Proteomes" id="UP000310636"/>
    </source>
</evidence>
<sequence>MHVEKTRRLLRRITLEMSLKPFTSLEPEAIERVCGEAIRQWLPLIGLSEAASVLLWTADGSEILEWDGDSGRELEWAKYIGFANEWTFSHITKGKDDPKTAIVYRDDPVAMTYADLRTIVGTLKRVATERYGLRLEVGATFDAGPEFAYSDFKYKRHPEINRAELGGSFVALKADYTVVCPWAKLNGDQTRYAAYPEGIPDGTPFGEFLGKQCSSFLPAMGFDYIWFSNGFALSYFPWTYLGANYNGSRLGIADQKELSAKVLSFWDCFKRECPEYRTEIRGTNFGTGMDLAKDGIPLRELYRRGYLEYPPPNSPWGALNYDFGLEMAGYLSRIAVLPGDIYPYRFYPNDPWFWQNPWTDLYDREPHDIYCPLSAARINEQGELEPPRIIELLTIDTERGELPEDTALEVSAHIRRALKDFPDAPGLLTWIYPFDELHEAAAAGSERAGDVFFHDWFARDAINEGLPLNTVISSEAFRRLTSADEDALRGTIAVSSTGWLEGDEARRIARFVQRGGKALLYGPVRDATLRKLLNLNAAPPLSGECELVVELPGDRVKGAAKEFPTLLHREDISSGGLGETCAEPPDPFTNVRAIARQGGESRAFALSRARPEWNGGIVAWIRGSLPYRDAGVTHLPVRQEGGYADTAALARSLLRDFGYAIRQEKRAAESPSALLFVSRKDNGFVLAGCKQDTSVKLSLRFPDGVPVPIGQTTEAGPGEAEYAANRTFRDECRVFVDQAEPSLVGCRELSAVPTDIKRFLHNLTTRKLTVSNLRNARIAIYPPLQALADGRVEVKLGERSLALAGARQGDKLVLGGLTGTIEITW</sequence>
<organism evidence="1 2">
    <name type="scientific">Cohnella fermenti</name>
    <dbReference type="NCBI Taxonomy" id="2565925"/>
    <lineage>
        <taxon>Bacteria</taxon>
        <taxon>Bacillati</taxon>
        <taxon>Bacillota</taxon>
        <taxon>Bacilli</taxon>
        <taxon>Bacillales</taxon>
        <taxon>Paenibacillaceae</taxon>
        <taxon>Cohnella</taxon>
    </lineage>
</organism>
<accession>A0A4S4BUR0</accession>
<dbReference type="RefSeq" id="WP_136371212.1">
    <property type="nucleotide sequence ID" value="NZ_SSOB01000023.1"/>
</dbReference>
<keyword evidence="2" id="KW-1185">Reference proteome</keyword>
<name>A0A4S4BUR0_9BACL</name>
<evidence type="ECO:0008006" key="3">
    <source>
        <dbReference type="Google" id="ProtNLM"/>
    </source>
</evidence>
<comment type="caution">
    <text evidence="1">The sequence shown here is derived from an EMBL/GenBank/DDBJ whole genome shotgun (WGS) entry which is preliminary data.</text>
</comment>
<reference evidence="1 2" key="1">
    <citation type="submission" date="2019-04" db="EMBL/GenBank/DDBJ databases">
        <title>Cohnella sp. nov. isolated from preserved vegetables.</title>
        <authorList>
            <person name="Lin S.-Y."/>
            <person name="Hung M.-H."/>
            <person name="Young C.-C."/>
        </authorList>
    </citation>
    <scope>NUCLEOTIDE SEQUENCE [LARGE SCALE GENOMIC DNA]</scope>
    <source>
        <strain evidence="1 2">CC-MHH1044</strain>
    </source>
</reference>
<gene>
    <name evidence="1" type="ORF">E6C55_18030</name>
</gene>
<dbReference type="AlphaFoldDB" id="A0A4S4BUR0"/>